<organism evidence="1 2">
    <name type="scientific">Piedraia hortae CBS 480.64</name>
    <dbReference type="NCBI Taxonomy" id="1314780"/>
    <lineage>
        <taxon>Eukaryota</taxon>
        <taxon>Fungi</taxon>
        <taxon>Dikarya</taxon>
        <taxon>Ascomycota</taxon>
        <taxon>Pezizomycotina</taxon>
        <taxon>Dothideomycetes</taxon>
        <taxon>Dothideomycetidae</taxon>
        <taxon>Capnodiales</taxon>
        <taxon>Piedraiaceae</taxon>
        <taxon>Piedraia</taxon>
    </lineage>
</organism>
<dbReference type="EMBL" id="MU005959">
    <property type="protein sequence ID" value="KAF2863867.1"/>
    <property type="molecule type" value="Genomic_DNA"/>
</dbReference>
<evidence type="ECO:0000313" key="1">
    <source>
        <dbReference type="EMBL" id="KAF2863867.1"/>
    </source>
</evidence>
<reference evidence="1" key="1">
    <citation type="journal article" date="2020" name="Stud. Mycol.">
        <title>101 Dothideomycetes genomes: a test case for predicting lifestyles and emergence of pathogens.</title>
        <authorList>
            <person name="Haridas S."/>
            <person name="Albert R."/>
            <person name="Binder M."/>
            <person name="Bloem J."/>
            <person name="Labutti K."/>
            <person name="Salamov A."/>
            <person name="Andreopoulos B."/>
            <person name="Baker S."/>
            <person name="Barry K."/>
            <person name="Bills G."/>
            <person name="Bluhm B."/>
            <person name="Cannon C."/>
            <person name="Castanera R."/>
            <person name="Culley D."/>
            <person name="Daum C."/>
            <person name="Ezra D."/>
            <person name="Gonzalez J."/>
            <person name="Henrissat B."/>
            <person name="Kuo A."/>
            <person name="Liang C."/>
            <person name="Lipzen A."/>
            <person name="Lutzoni F."/>
            <person name="Magnuson J."/>
            <person name="Mondo S."/>
            <person name="Nolan M."/>
            <person name="Ohm R."/>
            <person name="Pangilinan J."/>
            <person name="Park H.-J."/>
            <person name="Ramirez L."/>
            <person name="Alfaro M."/>
            <person name="Sun H."/>
            <person name="Tritt A."/>
            <person name="Yoshinaga Y."/>
            <person name="Zwiers L.-H."/>
            <person name="Turgeon B."/>
            <person name="Goodwin S."/>
            <person name="Spatafora J."/>
            <person name="Crous P."/>
            <person name="Grigoriev I."/>
        </authorList>
    </citation>
    <scope>NUCLEOTIDE SEQUENCE</scope>
    <source>
        <strain evidence="1">CBS 480.64</strain>
    </source>
</reference>
<dbReference type="OrthoDB" id="428342at2759"/>
<evidence type="ECO:0000313" key="2">
    <source>
        <dbReference type="Proteomes" id="UP000799421"/>
    </source>
</evidence>
<sequence length="362" mass="39873">MRKSSKGPLDVDEATEPRTPRVVPDVDLRFLQNKAIYHSLPTDGVHPAFIASDNQPPAGTSLAELLQGGYFRRAADLIPGELQTCPPADVERMMQLLFIRLACLILIGRPALAAAEAIPLTEVLGRGTPGIKVVVPWNLRLLLVRLQSVDAADGGRRGIMSLYALAAEVRARAREALAEDDQQTFELWSQRLKEMGLRVADALAEMGELETAQRHLDSLGEANDDISYRKALLNLRMGDVESARHAVQQMRDKTELEPLLNLADDNLNEAIKAWMQENTPLAANNQAVAKLYSGHINASRRTLEELSIRQPFPSSLYNLGTVYDLCSVQSAKDKQELAQKIATGKPQSMCGGWEKSNADFKV</sequence>
<dbReference type="Proteomes" id="UP000799421">
    <property type="component" value="Unassembled WGS sequence"/>
</dbReference>
<name>A0A6A7C9D9_9PEZI</name>
<dbReference type="AlphaFoldDB" id="A0A6A7C9D9"/>
<accession>A0A6A7C9D9</accession>
<dbReference type="PANTHER" id="PTHR21581:SF6">
    <property type="entry name" value="TRAFFICKING PROTEIN PARTICLE COMPLEX SUBUNIT 12"/>
    <property type="match status" value="1"/>
</dbReference>
<keyword evidence="2" id="KW-1185">Reference proteome</keyword>
<dbReference type="PANTHER" id="PTHR21581">
    <property type="entry name" value="D-ALANYL-D-ALANINE CARBOXYPEPTIDASE"/>
    <property type="match status" value="1"/>
</dbReference>
<protein>
    <submittedName>
        <fullName evidence="1">Uncharacterized protein</fullName>
    </submittedName>
</protein>
<gene>
    <name evidence="1" type="ORF">K470DRAFT_267880</name>
</gene>
<dbReference type="GO" id="GO:0005794">
    <property type="term" value="C:Golgi apparatus"/>
    <property type="evidence" value="ECO:0007669"/>
    <property type="project" value="TreeGrafter"/>
</dbReference>
<dbReference type="InterPro" id="IPR011990">
    <property type="entry name" value="TPR-like_helical_dom_sf"/>
</dbReference>
<dbReference type="Gene3D" id="1.25.40.10">
    <property type="entry name" value="Tetratricopeptide repeat domain"/>
    <property type="match status" value="1"/>
</dbReference>
<proteinExistence type="predicted"/>
<dbReference type="GO" id="GO:0030008">
    <property type="term" value="C:TRAPP complex"/>
    <property type="evidence" value="ECO:0007669"/>
    <property type="project" value="TreeGrafter"/>
</dbReference>